<dbReference type="InterPro" id="IPR011708">
    <property type="entry name" value="DNA_pol3_alpha_NTPase_dom"/>
</dbReference>
<reference evidence="10 11" key="1">
    <citation type="journal article" date="2016" name="Nat. Commun.">
        <title>Thousands of microbial genomes shed light on interconnected biogeochemical processes in an aquifer system.</title>
        <authorList>
            <person name="Anantharaman K."/>
            <person name="Brown C.T."/>
            <person name="Hug L.A."/>
            <person name="Sharon I."/>
            <person name="Castelle C.J."/>
            <person name="Probst A.J."/>
            <person name="Thomas B.C."/>
            <person name="Singh A."/>
            <person name="Wilkins M.J."/>
            <person name="Karaoz U."/>
            <person name="Brodie E.L."/>
            <person name="Williams K.H."/>
            <person name="Hubbard S.S."/>
            <person name="Banfield J.F."/>
        </authorList>
    </citation>
    <scope>NUCLEOTIDE SEQUENCE [LARGE SCALE GENOMIC DNA]</scope>
</reference>
<evidence type="ECO:0000256" key="5">
    <source>
        <dbReference type="ARBA" id="ARBA00022695"/>
    </source>
</evidence>
<dbReference type="EC" id="2.7.7.7" evidence="2"/>
<dbReference type="AlphaFoldDB" id="A0A1F4PQX1"/>
<dbReference type="GO" id="GO:0003887">
    <property type="term" value="F:DNA-directed DNA polymerase activity"/>
    <property type="evidence" value="ECO:0007669"/>
    <property type="project" value="UniProtKB-KW"/>
</dbReference>
<dbReference type="PANTHER" id="PTHR32294:SF0">
    <property type="entry name" value="DNA POLYMERASE III SUBUNIT ALPHA"/>
    <property type="match status" value="1"/>
</dbReference>
<dbReference type="NCBIfam" id="NF005298">
    <property type="entry name" value="PRK06826.1"/>
    <property type="match status" value="1"/>
</dbReference>
<evidence type="ECO:0000256" key="3">
    <source>
        <dbReference type="ARBA" id="ARBA00019114"/>
    </source>
</evidence>
<evidence type="ECO:0000256" key="1">
    <source>
        <dbReference type="ARBA" id="ARBA00004496"/>
    </source>
</evidence>
<dbReference type="NCBIfam" id="TIGR00594">
    <property type="entry name" value="polc"/>
    <property type="match status" value="1"/>
</dbReference>
<organism evidence="10 11">
    <name type="scientific">candidate division Kazan bacterium RIFCSPLOWO2_01_FULL_48_13</name>
    <dbReference type="NCBI Taxonomy" id="1798539"/>
    <lineage>
        <taxon>Bacteria</taxon>
        <taxon>Bacteria division Kazan-3B-28</taxon>
    </lineage>
</organism>
<evidence type="ECO:0000256" key="7">
    <source>
        <dbReference type="ARBA" id="ARBA00022932"/>
    </source>
</evidence>
<dbReference type="STRING" id="1798539.A2994_02380"/>
<evidence type="ECO:0000256" key="6">
    <source>
        <dbReference type="ARBA" id="ARBA00022705"/>
    </source>
</evidence>
<evidence type="ECO:0000256" key="8">
    <source>
        <dbReference type="ARBA" id="ARBA00049244"/>
    </source>
</evidence>
<dbReference type="Pfam" id="PF17657">
    <property type="entry name" value="DNA_pol3_finger"/>
    <property type="match status" value="1"/>
</dbReference>
<keyword evidence="7" id="KW-0239">DNA-directed DNA polymerase</keyword>
<dbReference type="InterPro" id="IPR004013">
    <property type="entry name" value="PHP_dom"/>
</dbReference>
<dbReference type="InterPro" id="IPR016195">
    <property type="entry name" value="Pol/histidinol_Pase-like"/>
</dbReference>
<protein>
    <recommendedName>
        <fullName evidence="3">DNA polymerase III subunit alpha</fullName>
        <ecNumber evidence="2">2.7.7.7</ecNumber>
    </recommendedName>
</protein>
<proteinExistence type="predicted"/>
<dbReference type="SUPFAM" id="SSF89550">
    <property type="entry name" value="PHP domain-like"/>
    <property type="match status" value="1"/>
</dbReference>
<dbReference type="CDD" id="cd12113">
    <property type="entry name" value="PHP_PolIIIA_DnaE3"/>
    <property type="match status" value="1"/>
</dbReference>
<comment type="catalytic activity">
    <reaction evidence="8">
        <text>DNA(n) + a 2'-deoxyribonucleoside 5'-triphosphate = DNA(n+1) + diphosphate</text>
        <dbReference type="Rhea" id="RHEA:22508"/>
        <dbReference type="Rhea" id="RHEA-COMP:17339"/>
        <dbReference type="Rhea" id="RHEA-COMP:17340"/>
        <dbReference type="ChEBI" id="CHEBI:33019"/>
        <dbReference type="ChEBI" id="CHEBI:61560"/>
        <dbReference type="ChEBI" id="CHEBI:173112"/>
        <dbReference type="EC" id="2.7.7.7"/>
    </reaction>
</comment>
<feature type="domain" description="Polymerase/histidinol phosphatase N-terminal" evidence="9">
    <location>
        <begin position="8"/>
        <end position="75"/>
    </location>
</feature>
<dbReference type="NCBIfam" id="NF004226">
    <property type="entry name" value="PRK05673.1"/>
    <property type="match status" value="1"/>
</dbReference>
<accession>A0A1F4PQX1</accession>
<dbReference type="Pfam" id="PF07733">
    <property type="entry name" value="DNA_pol3_alpha"/>
    <property type="match status" value="1"/>
</dbReference>
<dbReference type="Gene3D" id="1.10.10.1600">
    <property type="entry name" value="Bacterial DNA polymerase III alpha subunit, thumb domain"/>
    <property type="match status" value="1"/>
</dbReference>
<dbReference type="GO" id="GO:0005737">
    <property type="term" value="C:cytoplasm"/>
    <property type="evidence" value="ECO:0007669"/>
    <property type="project" value="UniProtKB-SubCell"/>
</dbReference>
<keyword evidence="4" id="KW-0808">Transferase</keyword>
<dbReference type="InterPro" id="IPR029460">
    <property type="entry name" value="DNAPol_HHH"/>
</dbReference>
<evidence type="ECO:0000313" key="10">
    <source>
        <dbReference type="EMBL" id="OGB85442.1"/>
    </source>
</evidence>
<dbReference type="Gene3D" id="3.20.20.140">
    <property type="entry name" value="Metal-dependent hydrolases"/>
    <property type="match status" value="1"/>
</dbReference>
<name>A0A1F4PQX1_UNCK3</name>
<dbReference type="EMBL" id="METE01000004">
    <property type="protein sequence ID" value="OGB85442.1"/>
    <property type="molecule type" value="Genomic_DNA"/>
</dbReference>
<dbReference type="InterPro" id="IPR004365">
    <property type="entry name" value="NA-bd_OB_tRNA"/>
</dbReference>
<evidence type="ECO:0000313" key="11">
    <source>
        <dbReference type="Proteomes" id="UP000179010"/>
    </source>
</evidence>
<sequence length="1174" mass="131562">MDEKAKFVHLHVHSHYSLLDGLSKIPDLIAKAKEQGGDALALTDHGAMYGVIEFYEGCLKAGIKPIIGCEIYIVRGSLLNKTPTATGKKDYFHLTLLARNFQGYLNLMKISTKAHIDGYYYRPRIDYEFLEQHAEGLVVLSGCLRGELPSAVLAGDEKRIEELLAWHQKVFPGNYYLEMQHHPHIADQQIVNERLKLIARERSLPLVVTCDSHYLCAEDAEAQDVLLCVQTGAKVTDEKRFSMKGEIFDLTDPAELMAAFGDVPEAISNTRKIADQCEVKLELGKIILPRFDLPEGETPQSRLFDMVVKGTKWRFGDNPLDVVKQRLEYELSVIHQMNYESYFLVVADFIHWAKDHGIVVGPGRGSGAASLVSYVLNITDLDPLEYDLIFERFLNPERISMPDFDIDFADDRRGEVIEYVVSKYGKDRVAQIVTFGTMAARAAVRDTGRALGFSYSEMDRIAKLVPFGMGLDEAIKAVDELKGLYDQDAKIKSLIDLARKLEGVVRHTSVHAAGVVIADQDLVNYTPLQTASKGDISLVTQYSMFPIEKLGLLKIDFLGLKNLTIIKNALRIIRKTREVEIDISKIPLGDKPTYQLLSRGLTTGVFQLESDGMKRNLQALKPSIFSDIIAMVALYRPGPIELIPDFIDRKHGRKKIEYLHPKLEPILKETYGIAVYQEQVLRIARDLCGFTMGEADVLRKAIGKKIESLLFEQKKKFIEGGIAHGVDKRIAEHLFEFVEPFARYGFNKAHASCYAMIAYQTAYLKAHYPNEFLAALMTSDQGDLDKVAKNIAEAEHLNIKVMPPSVNESFTDFAVVKDGGNIRFGLNVIKNVGRKVSDLIVDERQEHGAYANLVDFLTRVPKDALNKKTLESLAKAGALDEFGDRRQLFDNVEGMVEFVVRLHRDSDINQMGIFGKEMATAPVLQLKPGPLSTEKERLAWEKELLGTFVSKHPLKELGPQLAGLVTPINTLHENSDGKKTRVGGIIASVQRVKTKLGEEMMFMRLEDLTGSLEVIVFPKVLQALRDLLTIDRVVVIDGRINVKDQVSEEEGEIIVRSEAKIVAETIIEVTETALAELKRNAPFSRPNGGSATMTPPPADRGYFRYQAGNLVVRLPKEFGADRLKSLKQMLGQHPGEMGVEIEVLAKNVWQRLKTTTKINQTKELEQNLIKELSS</sequence>
<dbReference type="Gene3D" id="2.40.50.140">
    <property type="entry name" value="Nucleic acid-binding proteins"/>
    <property type="match status" value="1"/>
</dbReference>
<keyword evidence="5" id="KW-0548">Nucleotidyltransferase</keyword>
<evidence type="ECO:0000256" key="4">
    <source>
        <dbReference type="ARBA" id="ARBA00022679"/>
    </source>
</evidence>
<dbReference type="Pfam" id="PF14579">
    <property type="entry name" value="HHH_6"/>
    <property type="match status" value="1"/>
</dbReference>
<evidence type="ECO:0000259" key="9">
    <source>
        <dbReference type="SMART" id="SM00481"/>
    </source>
</evidence>
<dbReference type="PANTHER" id="PTHR32294">
    <property type="entry name" value="DNA POLYMERASE III SUBUNIT ALPHA"/>
    <property type="match status" value="1"/>
</dbReference>
<dbReference type="Gene3D" id="1.10.150.870">
    <property type="match status" value="1"/>
</dbReference>
<dbReference type="SMART" id="SM00481">
    <property type="entry name" value="POLIIIAc"/>
    <property type="match status" value="1"/>
</dbReference>
<dbReference type="GO" id="GO:0006260">
    <property type="term" value="P:DNA replication"/>
    <property type="evidence" value="ECO:0007669"/>
    <property type="project" value="UniProtKB-KW"/>
</dbReference>
<dbReference type="InterPro" id="IPR012340">
    <property type="entry name" value="NA-bd_OB-fold"/>
</dbReference>
<gene>
    <name evidence="10" type="ORF">A2994_02380</name>
</gene>
<dbReference type="Pfam" id="PF02811">
    <property type="entry name" value="PHP"/>
    <property type="match status" value="1"/>
</dbReference>
<dbReference type="GO" id="GO:0008408">
    <property type="term" value="F:3'-5' exonuclease activity"/>
    <property type="evidence" value="ECO:0007669"/>
    <property type="project" value="InterPro"/>
</dbReference>
<comment type="caution">
    <text evidence="10">The sequence shown here is derived from an EMBL/GenBank/DDBJ whole genome shotgun (WGS) entry which is preliminary data.</text>
</comment>
<dbReference type="Proteomes" id="UP000179010">
    <property type="component" value="Unassembled WGS sequence"/>
</dbReference>
<dbReference type="Pfam" id="PF01336">
    <property type="entry name" value="tRNA_anti-codon"/>
    <property type="match status" value="1"/>
</dbReference>
<evidence type="ECO:0000256" key="2">
    <source>
        <dbReference type="ARBA" id="ARBA00012417"/>
    </source>
</evidence>
<dbReference type="InterPro" id="IPR041931">
    <property type="entry name" value="DNA_pol3_alpha_thumb_dom"/>
</dbReference>
<dbReference type="GO" id="GO:0003676">
    <property type="term" value="F:nucleic acid binding"/>
    <property type="evidence" value="ECO:0007669"/>
    <property type="project" value="InterPro"/>
</dbReference>
<keyword evidence="6" id="KW-0235">DNA replication</keyword>
<dbReference type="CDD" id="cd04485">
    <property type="entry name" value="DnaE_OBF"/>
    <property type="match status" value="1"/>
</dbReference>
<dbReference type="InterPro" id="IPR040982">
    <property type="entry name" value="DNA_pol3_finger"/>
</dbReference>
<comment type="subcellular location">
    <subcellularLocation>
        <location evidence="1">Cytoplasm</location>
    </subcellularLocation>
</comment>
<dbReference type="InterPro" id="IPR004805">
    <property type="entry name" value="DnaE2/DnaE/PolC"/>
</dbReference>
<dbReference type="InterPro" id="IPR003141">
    <property type="entry name" value="Pol/His_phosphatase_N"/>
</dbReference>